<evidence type="ECO:0000256" key="4">
    <source>
        <dbReference type="ARBA" id="ARBA00022475"/>
    </source>
</evidence>
<feature type="transmembrane region" description="Helical" evidence="8">
    <location>
        <begin position="29"/>
        <end position="57"/>
    </location>
</feature>
<feature type="transmembrane region" description="Helical" evidence="8">
    <location>
        <begin position="164"/>
        <end position="182"/>
    </location>
</feature>
<dbReference type="GO" id="GO:0005886">
    <property type="term" value="C:plasma membrane"/>
    <property type="evidence" value="ECO:0007669"/>
    <property type="project" value="UniProtKB-SubCell"/>
</dbReference>
<evidence type="ECO:0000256" key="3">
    <source>
        <dbReference type="ARBA" id="ARBA00022448"/>
    </source>
</evidence>
<accession>A0A2T0UXV7</accession>
<evidence type="ECO:0000256" key="2">
    <source>
        <dbReference type="ARBA" id="ARBA00009142"/>
    </source>
</evidence>
<dbReference type="PANTHER" id="PTHR30269:SF37">
    <property type="entry name" value="MEMBRANE TRANSPORTER PROTEIN"/>
    <property type="match status" value="1"/>
</dbReference>
<evidence type="ECO:0000256" key="1">
    <source>
        <dbReference type="ARBA" id="ARBA00004651"/>
    </source>
</evidence>
<evidence type="ECO:0000256" key="7">
    <source>
        <dbReference type="ARBA" id="ARBA00023136"/>
    </source>
</evidence>
<comment type="subcellular location">
    <subcellularLocation>
        <location evidence="1 8">Cell membrane</location>
        <topology evidence="1 8">Multi-pass membrane protein</topology>
    </subcellularLocation>
</comment>
<sequence>MEVSAILLLLGWVALATYAQTVTGFAFGLILMAGVVLSGLAPVSLVAILISILSLFNCSLALYRNLGNLDWEIIVFCSLSGFATLIFGVWTLELLSGSHVHWLQLILGLAIILSSLMLIVHPVPTRVRSGRLSFLFFGGLSGFMGGMFSTSGPPLVFHFYRQPLTLAVIRDCLLLIFAINSLQRLIIVGVKGQLDLNILSLAATAIPVVMLFTWLGRRYPPPLSERNLRRIAFLLLFASGLSLCVSALLNA</sequence>
<feature type="transmembrane region" description="Helical" evidence="8">
    <location>
        <begin position="228"/>
        <end position="249"/>
    </location>
</feature>
<evidence type="ECO:0000256" key="5">
    <source>
        <dbReference type="ARBA" id="ARBA00022692"/>
    </source>
</evidence>
<feature type="transmembrane region" description="Helical" evidence="8">
    <location>
        <begin position="69"/>
        <end position="90"/>
    </location>
</feature>
<evidence type="ECO:0000313" key="10">
    <source>
        <dbReference type="Proteomes" id="UP000237647"/>
    </source>
</evidence>
<dbReference type="Proteomes" id="UP000237647">
    <property type="component" value="Unassembled WGS sequence"/>
</dbReference>
<evidence type="ECO:0000313" key="9">
    <source>
        <dbReference type="EMBL" id="PRY62769.1"/>
    </source>
</evidence>
<dbReference type="Pfam" id="PF01925">
    <property type="entry name" value="TauE"/>
    <property type="match status" value="1"/>
</dbReference>
<comment type="caution">
    <text evidence="9">The sequence shown here is derived from an EMBL/GenBank/DDBJ whole genome shotgun (WGS) entry which is preliminary data.</text>
</comment>
<feature type="transmembrane region" description="Helical" evidence="8">
    <location>
        <begin position="102"/>
        <end position="120"/>
    </location>
</feature>
<dbReference type="AlphaFoldDB" id="A0A2T0UXV7"/>
<dbReference type="PANTHER" id="PTHR30269">
    <property type="entry name" value="TRANSMEMBRANE PROTEIN YFCA"/>
    <property type="match status" value="1"/>
</dbReference>
<keyword evidence="4 8" id="KW-1003">Cell membrane</keyword>
<keyword evidence="6 8" id="KW-1133">Transmembrane helix</keyword>
<keyword evidence="7 8" id="KW-0472">Membrane</keyword>
<name>A0A2T0UXV7_9GAMM</name>
<keyword evidence="10" id="KW-1185">Reference proteome</keyword>
<keyword evidence="5 8" id="KW-0812">Transmembrane</keyword>
<keyword evidence="3" id="KW-0813">Transport</keyword>
<comment type="similarity">
    <text evidence="2 8">Belongs to the 4-toluene sulfonate uptake permease (TSUP) (TC 2.A.102) family.</text>
</comment>
<evidence type="ECO:0000256" key="6">
    <source>
        <dbReference type="ARBA" id="ARBA00022989"/>
    </source>
</evidence>
<protein>
    <recommendedName>
        <fullName evidence="8">Probable membrane transporter protein</fullName>
    </recommendedName>
</protein>
<organism evidence="9 10">
    <name type="scientific">Vreelandella songnenensis</name>
    <dbReference type="NCBI Taxonomy" id="1176243"/>
    <lineage>
        <taxon>Bacteria</taxon>
        <taxon>Pseudomonadati</taxon>
        <taxon>Pseudomonadota</taxon>
        <taxon>Gammaproteobacteria</taxon>
        <taxon>Oceanospirillales</taxon>
        <taxon>Halomonadaceae</taxon>
        <taxon>Vreelandella</taxon>
    </lineage>
</organism>
<evidence type="ECO:0000256" key="8">
    <source>
        <dbReference type="RuleBase" id="RU363041"/>
    </source>
</evidence>
<proteinExistence type="inferred from homology"/>
<dbReference type="InterPro" id="IPR052017">
    <property type="entry name" value="TSUP"/>
</dbReference>
<dbReference type="InterPro" id="IPR002781">
    <property type="entry name" value="TM_pro_TauE-like"/>
</dbReference>
<feature type="transmembrane region" description="Helical" evidence="8">
    <location>
        <begin position="132"/>
        <end position="152"/>
    </location>
</feature>
<dbReference type="EMBL" id="PVTK01000010">
    <property type="protein sequence ID" value="PRY62769.1"/>
    <property type="molecule type" value="Genomic_DNA"/>
</dbReference>
<reference evidence="9 10" key="1">
    <citation type="submission" date="2018-03" db="EMBL/GenBank/DDBJ databases">
        <title>Genomic Encyclopedia of Type Strains, Phase III (KMG-III): the genomes of soil and plant-associated and newly described type strains.</title>
        <authorList>
            <person name="Whitman W."/>
        </authorList>
    </citation>
    <scope>NUCLEOTIDE SEQUENCE [LARGE SCALE GENOMIC DNA]</scope>
    <source>
        <strain evidence="9 10">CGMCC 1.12152</strain>
    </source>
</reference>
<dbReference type="OrthoDB" id="7029178at2"/>
<feature type="transmembrane region" description="Helical" evidence="8">
    <location>
        <begin position="194"/>
        <end position="216"/>
    </location>
</feature>
<gene>
    <name evidence="9" type="ORF">B0H98_11057</name>
</gene>
<dbReference type="RefSeq" id="WP_106375870.1">
    <property type="nucleotide sequence ID" value="NZ_PVTK01000010.1"/>
</dbReference>